<organism evidence="2 3">
    <name type="scientific">Haloferax profundi</name>
    <dbReference type="NCBI Taxonomy" id="1544718"/>
    <lineage>
        <taxon>Archaea</taxon>
        <taxon>Methanobacteriati</taxon>
        <taxon>Methanobacteriota</taxon>
        <taxon>Stenosarchaea group</taxon>
        <taxon>Halobacteria</taxon>
        <taxon>Halobacteriales</taxon>
        <taxon>Haloferacaceae</taxon>
        <taxon>Haloferax</taxon>
    </lineage>
</organism>
<evidence type="ECO:0000313" key="2">
    <source>
        <dbReference type="EMBL" id="KTG28345.1"/>
    </source>
</evidence>
<proteinExistence type="predicted"/>
<keyword evidence="1" id="KW-0472">Membrane</keyword>
<feature type="transmembrane region" description="Helical" evidence="1">
    <location>
        <begin position="60"/>
        <end position="85"/>
    </location>
</feature>
<keyword evidence="1" id="KW-1133">Transmembrane helix</keyword>
<evidence type="ECO:0008006" key="4">
    <source>
        <dbReference type="Google" id="ProtNLM"/>
    </source>
</evidence>
<dbReference type="OrthoDB" id="375340at2157"/>
<dbReference type="EMBL" id="LOPV01000139">
    <property type="protein sequence ID" value="KTG28345.1"/>
    <property type="molecule type" value="Genomic_DNA"/>
</dbReference>
<comment type="caution">
    <text evidence="2">The sequence shown here is derived from an EMBL/GenBank/DDBJ whole genome shotgun (WGS) entry which is preliminary data.</text>
</comment>
<dbReference type="Proteomes" id="UP000053157">
    <property type="component" value="Unassembled WGS sequence"/>
</dbReference>
<sequence>MESTPVNAGRRWRTRVTVGVRLLLGLTYIGGALVHVYLGLRAPDVYGEITQYIVFDTYRTLWSGIVLPNLGGLLAILVVFEALLGVTLLRGGGDGRVSLLVGAAFQLALAPLGFWWPTNVVLALVHVGVFVADTPEDSPTRVRLSEWRREWLQ</sequence>
<evidence type="ECO:0000313" key="3">
    <source>
        <dbReference type="Proteomes" id="UP000053157"/>
    </source>
</evidence>
<evidence type="ECO:0000256" key="1">
    <source>
        <dbReference type="SAM" id="Phobius"/>
    </source>
</evidence>
<keyword evidence="1" id="KW-0812">Transmembrane</keyword>
<accession>A0A0W1SQ93</accession>
<name>A0A0W1SQ93_9EURY</name>
<gene>
    <name evidence="2" type="ORF">AUR66_12110</name>
</gene>
<protein>
    <recommendedName>
        <fullName evidence="4">DoxX family protein</fullName>
    </recommendedName>
</protein>
<reference evidence="2 3" key="1">
    <citation type="submission" date="2015-12" db="EMBL/GenBank/DDBJ databases">
        <title>Haloferax profundi sp. nov. isolated from the Discovery deep brine-seawater interface in the Red Sea.</title>
        <authorList>
            <person name="Zhang G."/>
            <person name="Stingl U."/>
            <person name="Rashid M."/>
        </authorList>
    </citation>
    <scope>NUCLEOTIDE SEQUENCE [LARGE SCALE GENOMIC DNA]</scope>
    <source>
        <strain evidence="2 3">SB29</strain>
    </source>
</reference>
<keyword evidence="3" id="KW-1185">Reference proteome</keyword>
<feature type="transmembrane region" description="Helical" evidence="1">
    <location>
        <begin position="20"/>
        <end position="40"/>
    </location>
</feature>
<dbReference type="AlphaFoldDB" id="A0A0W1SQ93"/>
<dbReference type="RefSeq" id="WP_058571781.1">
    <property type="nucleotide sequence ID" value="NZ_LOPV01000139.1"/>
</dbReference>
<feature type="transmembrane region" description="Helical" evidence="1">
    <location>
        <begin position="97"/>
        <end position="116"/>
    </location>
</feature>